<reference evidence="2" key="1">
    <citation type="journal article" date="2020" name="Stud. Mycol.">
        <title>101 Dothideomycetes genomes: a test case for predicting lifestyles and emergence of pathogens.</title>
        <authorList>
            <person name="Haridas S."/>
            <person name="Albert R."/>
            <person name="Binder M."/>
            <person name="Bloem J."/>
            <person name="Labutti K."/>
            <person name="Salamov A."/>
            <person name="Andreopoulos B."/>
            <person name="Baker S."/>
            <person name="Barry K."/>
            <person name="Bills G."/>
            <person name="Bluhm B."/>
            <person name="Cannon C."/>
            <person name="Castanera R."/>
            <person name="Culley D."/>
            <person name="Daum C."/>
            <person name="Ezra D."/>
            <person name="Gonzalez J."/>
            <person name="Henrissat B."/>
            <person name="Kuo A."/>
            <person name="Liang C."/>
            <person name="Lipzen A."/>
            <person name="Lutzoni F."/>
            <person name="Magnuson J."/>
            <person name="Mondo S."/>
            <person name="Nolan M."/>
            <person name="Ohm R."/>
            <person name="Pangilinan J."/>
            <person name="Park H.-J."/>
            <person name="Ramirez L."/>
            <person name="Alfaro M."/>
            <person name="Sun H."/>
            <person name="Tritt A."/>
            <person name="Yoshinaga Y."/>
            <person name="Zwiers L.-H."/>
            <person name="Turgeon B."/>
            <person name="Goodwin S."/>
            <person name="Spatafora J."/>
            <person name="Crous P."/>
            <person name="Grigoriev I."/>
        </authorList>
    </citation>
    <scope>NUCLEOTIDE SEQUENCE</scope>
    <source>
        <strain evidence="2">ATCC 16933</strain>
    </source>
</reference>
<organism evidence="2 3">
    <name type="scientific">Lineolata rhizophorae</name>
    <dbReference type="NCBI Taxonomy" id="578093"/>
    <lineage>
        <taxon>Eukaryota</taxon>
        <taxon>Fungi</taxon>
        <taxon>Dikarya</taxon>
        <taxon>Ascomycota</taxon>
        <taxon>Pezizomycotina</taxon>
        <taxon>Dothideomycetes</taxon>
        <taxon>Dothideomycetes incertae sedis</taxon>
        <taxon>Lineolatales</taxon>
        <taxon>Lineolataceae</taxon>
        <taxon>Lineolata</taxon>
    </lineage>
</organism>
<feature type="region of interest" description="Disordered" evidence="1">
    <location>
        <begin position="132"/>
        <end position="185"/>
    </location>
</feature>
<dbReference type="AlphaFoldDB" id="A0A6A6NTR2"/>
<feature type="compositionally biased region" description="Low complexity" evidence="1">
    <location>
        <begin position="166"/>
        <end position="179"/>
    </location>
</feature>
<evidence type="ECO:0000313" key="2">
    <source>
        <dbReference type="EMBL" id="KAF2454897.1"/>
    </source>
</evidence>
<protein>
    <submittedName>
        <fullName evidence="2">Uncharacterized protein</fullName>
    </submittedName>
</protein>
<dbReference type="Proteomes" id="UP000799766">
    <property type="component" value="Unassembled WGS sequence"/>
</dbReference>
<evidence type="ECO:0000313" key="3">
    <source>
        <dbReference type="Proteomes" id="UP000799766"/>
    </source>
</evidence>
<accession>A0A6A6NTR2</accession>
<dbReference type="EMBL" id="MU001689">
    <property type="protein sequence ID" value="KAF2454897.1"/>
    <property type="molecule type" value="Genomic_DNA"/>
</dbReference>
<feature type="compositionally biased region" description="Basic residues" evidence="1">
    <location>
        <begin position="139"/>
        <end position="158"/>
    </location>
</feature>
<name>A0A6A6NTR2_9PEZI</name>
<evidence type="ECO:0000256" key="1">
    <source>
        <dbReference type="SAM" id="MobiDB-lite"/>
    </source>
</evidence>
<sequence>MLGNSLFHTSSGPVLPAAPSSCWTGLRGAKPGVRFGAPSWHLFSVENSSMRLPSRLAECELRDADVSMARAVGLKMERAPLQKGRNYNPRRSSRLYANGVDPISIGYSLPTSLRQTCLLGAPIIPPLFSLAPTETTHPNNHRSRPTPHPKIHTYKALKPHPPSAPTAPQTQPLLTQPLLIRPPPF</sequence>
<gene>
    <name evidence="2" type="ORF">BDY21DRAFT_351869</name>
</gene>
<proteinExistence type="predicted"/>
<keyword evidence="3" id="KW-1185">Reference proteome</keyword>